<evidence type="ECO:0000256" key="1">
    <source>
        <dbReference type="ARBA" id="ARBA00022679"/>
    </source>
</evidence>
<comment type="caution">
    <text evidence="4">The sequence shown here is derived from an EMBL/GenBank/DDBJ whole genome shotgun (WGS) entry which is preliminary data.</text>
</comment>
<dbReference type="EMBL" id="BAABLM010000012">
    <property type="protein sequence ID" value="GAA4686248.1"/>
    <property type="molecule type" value="Genomic_DNA"/>
</dbReference>
<name>A0ABP8WCT6_9MICO</name>
<dbReference type="PANTHER" id="PTHR10584:SF166">
    <property type="entry name" value="RIBOKINASE"/>
    <property type="match status" value="1"/>
</dbReference>
<evidence type="ECO:0000259" key="3">
    <source>
        <dbReference type="Pfam" id="PF00294"/>
    </source>
</evidence>
<dbReference type="InterPro" id="IPR029056">
    <property type="entry name" value="Ribokinase-like"/>
</dbReference>
<dbReference type="GO" id="GO:0016301">
    <property type="term" value="F:kinase activity"/>
    <property type="evidence" value="ECO:0007669"/>
    <property type="project" value="UniProtKB-KW"/>
</dbReference>
<dbReference type="Gene3D" id="3.40.1190.20">
    <property type="match status" value="1"/>
</dbReference>
<proteinExistence type="predicted"/>
<feature type="domain" description="Carbohydrate kinase PfkB" evidence="3">
    <location>
        <begin position="39"/>
        <end position="293"/>
    </location>
</feature>
<dbReference type="RefSeq" id="WP_345377339.1">
    <property type="nucleotide sequence ID" value="NZ_BAABLM010000012.1"/>
</dbReference>
<dbReference type="SUPFAM" id="SSF53613">
    <property type="entry name" value="Ribokinase-like"/>
    <property type="match status" value="1"/>
</dbReference>
<evidence type="ECO:0000313" key="5">
    <source>
        <dbReference type="Proteomes" id="UP001501295"/>
    </source>
</evidence>
<keyword evidence="1" id="KW-0808">Transferase</keyword>
<evidence type="ECO:0000256" key="2">
    <source>
        <dbReference type="ARBA" id="ARBA00022777"/>
    </source>
</evidence>
<keyword evidence="5" id="KW-1185">Reference proteome</keyword>
<sequence length="329" mass="34386">MSESQPDAMHTDLLFAGTVFCDVVFSGVPVPSAGTEVFADAFSVTPGGVANRAVAAARLGSKTVLLSQLGDDVLGTHIRSLLQDEPNLDVSHVDVVPGHQSPVTVSLTGAHDRSFITYEESIPGREFPADLGSVGATHVGIAGDIPSWVADLRSHGTVIVGGVGWDSTGEWSPRVLHRLAGVDVFVPNDVEAMKYTRTHDAVSAARALGDYVELAVVTRGPDGVVAYDSGTGELTEVPAVRVDAVDPTGAGDVFVASFMAALDHDWPLEQKLRFAGLCASLSVMSLGGAASAPRPAALASFLAEEQPVGDWTCIEEWASADSRVDIKEK</sequence>
<gene>
    <name evidence="4" type="ORF">GCM10025780_36090</name>
</gene>
<accession>A0ABP8WCT6</accession>
<dbReference type="Pfam" id="PF00294">
    <property type="entry name" value="PfkB"/>
    <property type="match status" value="1"/>
</dbReference>
<organism evidence="4 5">
    <name type="scientific">Frondihabitans cladoniiphilus</name>
    <dbReference type="NCBI Taxonomy" id="715785"/>
    <lineage>
        <taxon>Bacteria</taxon>
        <taxon>Bacillati</taxon>
        <taxon>Actinomycetota</taxon>
        <taxon>Actinomycetes</taxon>
        <taxon>Micrococcales</taxon>
        <taxon>Microbacteriaceae</taxon>
        <taxon>Frondihabitans</taxon>
    </lineage>
</organism>
<dbReference type="PANTHER" id="PTHR10584">
    <property type="entry name" value="SUGAR KINASE"/>
    <property type="match status" value="1"/>
</dbReference>
<evidence type="ECO:0000313" key="4">
    <source>
        <dbReference type="EMBL" id="GAA4686248.1"/>
    </source>
</evidence>
<dbReference type="InterPro" id="IPR011611">
    <property type="entry name" value="PfkB_dom"/>
</dbReference>
<reference evidence="5" key="1">
    <citation type="journal article" date="2019" name="Int. J. Syst. Evol. Microbiol.">
        <title>The Global Catalogue of Microorganisms (GCM) 10K type strain sequencing project: providing services to taxonomists for standard genome sequencing and annotation.</title>
        <authorList>
            <consortium name="The Broad Institute Genomics Platform"/>
            <consortium name="The Broad Institute Genome Sequencing Center for Infectious Disease"/>
            <person name="Wu L."/>
            <person name="Ma J."/>
        </authorList>
    </citation>
    <scope>NUCLEOTIDE SEQUENCE [LARGE SCALE GENOMIC DNA]</scope>
    <source>
        <strain evidence="5">JCM 18956</strain>
    </source>
</reference>
<protein>
    <submittedName>
        <fullName evidence="4">PfkB family carbohydrate kinase</fullName>
    </submittedName>
</protein>
<keyword evidence="2 4" id="KW-0418">Kinase</keyword>
<dbReference type="Proteomes" id="UP001501295">
    <property type="component" value="Unassembled WGS sequence"/>
</dbReference>